<dbReference type="InterPro" id="IPR032821">
    <property type="entry name" value="PKS_assoc"/>
</dbReference>
<dbReference type="PROSITE" id="PS50075">
    <property type="entry name" value="CARRIER"/>
    <property type="match status" value="1"/>
</dbReference>
<dbReference type="InterPro" id="IPR014043">
    <property type="entry name" value="Acyl_transferase_dom"/>
</dbReference>
<dbReference type="Pfam" id="PF14765">
    <property type="entry name" value="PS-DH"/>
    <property type="match status" value="1"/>
</dbReference>
<dbReference type="HOGENOM" id="CLU_000022_31_0_1"/>
<dbReference type="InterPro" id="IPR016035">
    <property type="entry name" value="Acyl_Trfase/lysoPLipase"/>
</dbReference>
<dbReference type="GO" id="GO:0030639">
    <property type="term" value="P:polyketide biosynthetic process"/>
    <property type="evidence" value="ECO:0007669"/>
    <property type="project" value="UniProtKB-ARBA"/>
</dbReference>
<dbReference type="InterPro" id="IPR006162">
    <property type="entry name" value="Ppantetheine_attach_site"/>
</dbReference>
<sequence>MSKLLEQAILAGSNLAVAPETYTWLSNINFLSPSSRCYSFDHRANGYARGEGIGVVILKKLSDAIRDGNTIRAVIRATGSNEDGKTPSITQPSREAQEDLIHDTYRRASLSMEYTRFFESHGTGTAVGDPREAQAIGSCFRKYRSIRDPLYVGALKSNIGHLEGAAALAGLVKAIMVLEKGIIPPNTNFEKVNPKIDTRFLRIKFPQKARPWPTSGLRRASVNSFGYGGSNSHIVLDDAYNYLRLRGLNGKHRTAVMPPDETSLVSWAPSLNLSANDAAAEPDTEAAASLPPKLIILSSADKSGVGRIAESLQTWYTAGLGTQTLQDGDGLLNDLAYTLDSHRSRLPWKSFALLESPESLKSLPAQMTTPARDAAETPPRLGFVFSGQGAQWFAMGRELLSYTSFKDEIREAGRVLMDLGCPWSPIGIYFNAPATLREWADTKADELSRPQDSSNIDKAEYSQALCTILQVAIVNLLRRFGIGPSAVVGHSSGEIAAAYAAGHLSQESAWKVAYFRGVCSAKLAEPDASCSAPLSSPGVVRGSMMSVGLSESETRERLIQFDTHSKSFGLTIACINSPCNVTVSGEEELIDRLKEHLDSDKVFARKLRVPLAYHSGQMQVISEKYASLMGSLSKPEDSLNGDPVPMVSSVTGNVVSRSSLVDPAYWVRNMVSPVRFSQAVRAMCSASPASIAKKLDMSHLLVPVVDHLLEIGPHAALQGPLRDILGSLPERTKRPAITYSSALRRGQKATDTLLGTIGSLLCKGLPVDLRTVNEPYTKGPTHKPPSRTLLTNLPEYPFDHSRRYWHESRLSRNYTLRSEPPSELLGVTSRDSKTKWRLFLRRSESPWIEHHVVNGKVVYPAAGMLAMGIEAARQIVAGTPGMIARGYTLRDVRFENPLDLSVNPNVLEVQTSLTPICAASASSDTGPMFDFIIESFGETDEPRVNCRGIVSVEVSLGKPTWSETMAEEERRQMACELLEAVTACDMAVDSKHMYNFLEASGYGYGQTFQRYREQRCSRHHPKTAAAGISMFSSSPQPHIIHPATLDAVVQLCFTCLSSGGQEPMATGIPSRLGSMWISASGLSLPAPPGETDTLTGVVSLTKSTSRTHLYSGAMLGNGRNDTTLPDVKLWYDDLEMTDISSAVSPRAASNKPEQQFCMKVSTKIAIDKLTSQERCDILQSMHPEAEDVSQLHRDLEILAALSLEEMTSTVDPRHINDRGDWARRYWNWAEYHLSRFRQDPAWDDPESDFGRARRSLPELRERLSSTSSGIGTAYAAVSLNLRRMLEGDIAPLELLMPSGLLDGFYAEGNTYRSGTLASSYLSLVAHQKPDLRIIEVGGGTASTTKIMVPALSDSDSGSLRCSRYDFTDISSGFLENAREAFTKHQSKMTFGTLNIENDPVPQGYDEAAYDIVIADNVLHATLDLSKTLRNVRKLLKPGGKVFMHEWFRADGWSTGFIFGLLSGWWLGADTGREMSPNVSVEEWDRLLKEAGFTGVDEVLRDFDEDGSYDQAYLVATAASIPAYREPKTSVSLVVGPSAVSEMQDRLVKDISGPLTAQFGTPPIVLSLEEAALGDRPGNPGDIVVCLVDYGSPSSFLADINEARWNSLRELVRSCRRILWVSSGGGHAPHPDQGILSGLARTLRLEHYELQLVTLALEPSTILDEVRNTKAVRHLTQVTREMALTELRENYEQDYTEIGGRLHIHRLVEADRTTQTLQQKLCGTQVVSRPIGEVRFKATSADDIPEGVEYAESLAVDEQEDIGADAVEIAVRAASLQSLEHAAALGWDGVSEQKPPAPVFCDYSAGTVLRAGASSGFRPGDHVLAVTRGPFKSHVQLPSEFVVPLASGVSFSSACAATSPVTMAHHALVEVGRVRPGDSVLVHDISSPVGMAAGRLLARMGVKDVWATATEEDDCQAAVEQLGYPSNRVLPKSWFDSPSLLASRWKEVFDIVLMPCADSDSLPLAMSCVRPGGHYILMRTGIPRPGMAQQLHGVPASVSLSIIHHGSERPSADALRHAAVEAAAEPSCAWTREFSAPELSEAVSLLRTRGERERIVLQLSESDMVEIRTPISPGSILRPDATYVIAGLGGVGRGIARWMVERGARHLLLLSRSSTTKPETRGLLEELGAQGAQVKAPVCDVTDQVKLRAVLDQHSESMPPIAGCVQTSMIMTERIFLQMSYEDWRVTVDPKIRGSWNLHTELPAVLDFFILLSSVMGILGSGSLSAYNAGNTYQDALARYRQSCGERATCLDLGAILDVGYLSDALGQGQQVVALGSKMFIRGGLDDILGLMDMYCDPGATEGETSTSVEDSQVVVGLRPPGHWKHLEDVPFTMKQPFWGHMHQLVLPENEQVSVADGTNLSGGRKRVDLSEKLAASKSVAEAAEVVSEALATRIGELLGVPAEEGVELQSPMESYGLDSLSAIHVRNWIGSVFDVDMPVFEILGGTTFIDAGTSIGHQVMARRG</sequence>
<dbReference type="GO" id="GO:0006633">
    <property type="term" value="P:fatty acid biosynthetic process"/>
    <property type="evidence" value="ECO:0007669"/>
    <property type="project" value="TreeGrafter"/>
</dbReference>
<accession>A0A086T3Z2</accession>
<dbReference type="GO" id="GO:0031177">
    <property type="term" value="F:phosphopantetheine binding"/>
    <property type="evidence" value="ECO:0007669"/>
    <property type="project" value="InterPro"/>
</dbReference>
<keyword evidence="14" id="KW-1185">Reference proteome</keyword>
<dbReference type="InterPro" id="IPR036291">
    <property type="entry name" value="NAD(P)-bd_dom_sf"/>
</dbReference>
<dbReference type="SUPFAM" id="SSF51735">
    <property type="entry name" value="NAD(P)-binding Rossmann-fold domains"/>
    <property type="match status" value="2"/>
</dbReference>
<dbReference type="Gene3D" id="1.10.1200.10">
    <property type="entry name" value="ACP-like"/>
    <property type="match status" value="1"/>
</dbReference>
<dbReference type="CDD" id="cd00833">
    <property type="entry name" value="PKS"/>
    <property type="match status" value="1"/>
</dbReference>
<dbReference type="InterPro" id="IPR020806">
    <property type="entry name" value="PKS_PP-bd"/>
</dbReference>
<dbReference type="SMART" id="SM00827">
    <property type="entry name" value="PKS_AT"/>
    <property type="match status" value="1"/>
</dbReference>
<dbReference type="Pfam" id="PF08242">
    <property type="entry name" value="Methyltransf_12"/>
    <property type="match status" value="1"/>
</dbReference>
<dbReference type="InterPro" id="IPR020841">
    <property type="entry name" value="PKS_Beta-ketoAc_synthase_dom"/>
</dbReference>
<keyword evidence="8" id="KW-0012">Acyltransferase</keyword>
<dbReference type="Pfam" id="PF00550">
    <property type="entry name" value="PP-binding"/>
    <property type="match status" value="1"/>
</dbReference>
<dbReference type="SMART" id="SM00825">
    <property type="entry name" value="PKS_KS"/>
    <property type="match status" value="1"/>
</dbReference>
<evidence type="ECO:0000256" key="3">
    <source>
        <dbReference type="ARBA" id="ARBA00022553"/>
    </source>
</evidence>
<dbReference type="InterPro" id="IPR057326">
    <property type="entry name" value="KR_dom"/>
</dbReference>
<dbReference type="SMART" id="SM00826">
    <property type="entry name" value="PKS_DH"/>
    <property type="match status" value="1"/>
</dbReference>
<keyword evidence="6" id="KW-0560">Oxidoreductase</keyword>
<dbReference type="Pfam" id="PF21089">
    <property type="entry name" value="PKS_DH_N"/>
    <property type="match status" value="1"/>
</dbReference>
<comment type="pathway">
    <text evidence="1">Secondary metabolite biosynthesis.</text>
</comment>
<evidence type="ECO:0000259" key="10">
    <source>
        <dbReference type="PROSITE" id="PS50075"/>
    </source>
</evidence>
<name>A0A086T3Z2_HAPC1</name>
<dbReference type="PROSITE" id="PS52019">
    <property type="entry name" value="PKS_MFAS_DH"/>
    <property type="match status" value="1"/>
</dbReference>
<dbReference type="InterPro" id="IPR009081">
    <property type="entry name" value="PP-bd_ACP"/>
</dbReference>
<dbReference type="InterPro" id="IPR049551">
    <property type="entry name" value="PKS_DH_C"/>
</dbReference>
<feature type="domain" description="PKS/mFAS DH" evidence="12">
    <location>
        <begin position="821"/>
        <end position="1145"/>
    </location>
</feature>
<dbReference type="InterPro" id="IPR029063">
    <property type="entry name" value="SAM-dependent_MTases_sf"/>
</dbReference>
<dbReference type="Pfam" id="PF23114">
    <property type="entry name" value="NAD-bd_HRPKS_sdrA"/>
    <property type="match status" value="1"/>
</dbReference>
<dbReference type="InterPro" id="IPR013217">
    <property type="entry name" value="Methyltransf_12"/>
</dbReference>
<evidence type="ECO:0000256" key="7">
    <source>
        <dbReference type="ARBA" id="ARBA00023268"/>
    </source>
</evidence>
<dbReference type="InterPro" id="IPR020843">
    <property type="entry name" value="ER"/>
</dbReference>
<dbReference type="STRING" id="857340.A0A086T3Z2"/>
<dbReference type="InterPro" id="IPR020807">
    <property type="entry name" value="PKS_DH"/>
</dbReference>
<evidence type="ECO:0000256" key="4">
    <source>
        <dbReference type="ARBA" id="ARBA00022679"/>
    </source>
</evidence>
<evidence type="ECO:0000256" key="8">
    <source>
        <dbReference type="ARBA" id="ARBA00023315"/>
    </source>
</evidence>
<dbReference type="InterPro" id="IPR013968">
    <property type="entry name" value="PKS_KR"/>
</dbReference>
<evidence type="ECO:0000259" key="12">
    <source>
        <dbReference type="PROSITE" id="PS52019"/>
    </source>
</evidence>
<dbReference type="GO" id="GO:0004312">
    <property type="term" value="F:fatty acid synthase activity"/>
    <property type="evidence" value="ECO:0007669"/>
    <property type="project" value="TreeGrafter"/>
</dbReference>
<dbReference type="Pfam" id="PF08659">
    <property type="entry name" value="KR"/>
    <property type="match status" value="1"/>
</dbReference>
<dbReference type="InterPro" id="IPR036736">
    <property type="entry name" value="ACP-like_sf"/>
</dbReference>
<comment type="caution">
    <text evidence="13">The sequence shown here is derived from an EMBL/GenBank/DDBJ whole genome shotgun (WGS) entry which is preliminary data.</text>
</comment>
<evidence type="ECO:0000256" key="6">
    <source>
        <dbReference type="ARBA" id="ARBA00023002"/>
    </source>
</evidence>
<dbReference type="InterPro" id="IPR042104">
    <property type="entry name" value="PKS_dehydratase_sf"/>
</dbReference>
<dbReference type="SUPFAM" id="SSF47336">
    <property type="entry name" value="ACP-like"/>
    <property type="match status" value="1"/>
</dbReference>
<dbReference type="Gene3D" id="3.40.50.720">
    <property type="entry name" value="NAD(P)-binding Rossmann-like Domain"/>
    <property type="match status" value="2"/>
</dbReference>
<dbReference type="InterPro" id="IPR016039">
    <property type="entry name" value="Thiolase-like"/>
</dbReference>
<dbReference type="InterPro" id="IPR056501">
    <property type="entry name" value="NAD-bd_HRPKS_sdrA"/>
</dbReference>
<dbReference type="SMART" id="SM00823">
    <property type="entry name" value="PKS_PP"/>
    <property type="match status" value="1"/>
</dbReference>
<dbReference type="SMART" id="SM00822">
    <property type="entry name" value="PKS_KR"/>
    <property type="match status" value="1"/>
</dbReference>
<feature type="domain" description="Carrier" evidence="10">
    <location>
        <begin position="2384"/>
        <end position="2459"/>
    </location>
</feature>
<evidence type="ECO:0000313" key="14">
    <source>
        <dbReference type="Proteomes" id="UP000029964"/>
    </source>
</evidence>
<evidence type="ECO:0000313" key="13">
    <source>
        <dbReference type="EMBL" id="KFH44074.1"/>
    </source>
</evidence>
<evidence type="ECO:0000256" key="5">
    <source>
        <dbReference type="ARBA" id="ARBA00022857"/>
    </source>
</evidence>
<dbReference type="InterPro" id="IPR016036">
    <property type="entry name" value="Malonyl_transacylase_ACP-bd"/>
</dbReference>
<dbReference type="Gene3D" id="3.10.129.110">
    <property type="entry name" value="Polyketide synthase dehydratase"/>
    <property type="match status" value="1"/>
</dbReference>
<dbReference type="SUPFAM" id="SSF55048">
    <property type="entry name" value="Probable ACP-binding domain of malonyl-CoA ACP transacylase"/>
    <property type="match status" value="1"/>
</dbReference>
<dbReference type="PANTHER" id="PTHR43775:SF29">
    <property type="entry name" value="ASPERFURANONE POLYKETIDE SYNTHASE AFOG-RELATED"/>
    <property type="match status" value="1"/>
</dbReference>
<dbReference type="InterPro" id="IPR049552">
    <property type="entry name" value="PKS_DH_N"/>
</dbReference>
<feature type="active site" description="Proton donor; for dehydratase activity" evidence="9">
    <location>
        <position position="1046"/>
    </location>
</feature>
<dbReference type="SUPFAM" id="SSF53901">
    <property type="entry name" value="Thiolase-like"/>
    <property type="match status" value="1"/>
</dbReference>
<gene>
    <name evidence="13" type="ORF">ACRE_051250</name>
</gene>
<dbReference type="GO" id="GO:0016491">
    <property type="term" value="F:oxidoreductase activity"/>
    <property type="evidence" value="ECO:0007669"/>
    <property type="project" value="UniProtKB-KW"/>
</dbReference>
<evidence type="ECO:0000256" key="2">
    <source>
        <dbReference type="ARBA" id="ARBA00022450"/>
    </source>
</evidence>
<keyword evidence="4" id="KW-0808">Transferase</keyword>
<dbReference type="Pfam" id="PF00109">
    <property type="entry name" value="ketoacyl-synt"/>
    <property type="match status" value="1"/>
</dbReference>
<dbReference type="Gene3D" id="3.40.366.10">
    <property type="entry name" value="Malonyl-Coenzyme A Acyl Carrier Protein, domain 2"/>
    <property type="match status" value="1"/>
</dbReference>
<organism evidence="13 14">
    <name type="scientific">Hapsidospora chrysogenum (strain ATCC 11550 / CBS 779.69 / DSM 880 / IAM 14645 / JCM 23072 / IMI 49137)</name>
    <name type="common">Acremonium chrysogenum</name>
    <dbReference type="NCBI Taxonomy" id="857340"/>
    <lineage>
        <taxon>Eukaryota</taxon>
        <taxon>Fungi</taxon>
        <taxon>Dikarya</taxon>
        <taxon>Ascomycota</taxon>
        <taxon>Pezizomycotina</taxon>
        <taxon>Sordariomycetes</taxon>
        <taxon>Hypocreomycetidae</taxon>
        <taxon>Hypocreales</taxon>
        <taxon>Bionectriaceae</taxon>
        <taxon>Hapsidospora</taxon>
    </lineage>
</organism>
<evidence type="ECO:0000259" key="11">
    <source>
        <dbReference type="PROSITE" id="PS52004"/>
    </source>
</evidence>
<evidence type="ECO:0000256" key="9">
    <source>
        <dbReference type="PROSITE-ProRule" id="PRU01363"/>
    </source>
</evidence>
<keyword evidence="2" id="KW-0596">Phosphopantetheine</keyword>
<dbReference type="InterPro" id="IPR014030">
    <property type="entry name" value="Ketoacyl_synth_N"/>
</dbReference>
<evidence type="ECO:0000256" key="1">
    <source>
        <dbReference type="ARBA" id="ARBA00005179"/>
    </source>
</evidence>
<dbReference type="Pfam" id="PF16197">
    <property type="entry name" value="KAsynt_C_assoc"/>
    <property type="match status" value="1"/>
</dbReference>
<reference evidence="14" key="1">
    <citation type="journal article" date="2014" name="Genome Announc.">
        <title>Genome sequence and annotation of Acremonium chrysogenum, producer of the beta-lactam antibiotic cephalosporin C.</title>
        <authorList>
            <person name="Terfehr D."/>
            <person name="Dahlmann T.A."/>
            <person name="Specht T."/>
            <person name="Zadra I."/>
            <person name="Kuernsteiner H."/>
            <person name="Kueck U."/>
        </authorList>
    </citation>
    <scope>NUCLEOTIDE SEQUENCE [LARGE SCALE GENOMIC DNA]</scope>
    <source>
        <strain evidence="14">ATCC 11550 / CBS 779.69 / DSM 880 / IAM 14645 / JCM 23072 / IMI 49137</strain>
    </source>
</reference>
<dbReference type="InterPro" id="IPR014031">
    <property type="entry name" value="Ketoacyl_synth_C"/>
</dbReference>
<dbReference type="SUPFAM" id="SSF50129">
    <property type="entry name" value="GroES-like"/>
    <property type="match status" value="1"/>
</dbReference>
<dbReference type="SUPFAM" id="SSF53335">
    <property type="entry name" value="S-adenosyl-L-methionine-dependent methyltransferases"/>
    <property type="match status" value="1"/>
</dbReference>
<keyword evidence="3" id="KW-0597">Phosphoprotein</keyword>
<feature type="region of interest" description="C-terminal hotdog fold" evidence="9">
    <location>
        <begin position="985"/>
        <end position="1145"/>
    </location>
</feature>
<feature type="region of interest" description="N-terminal hotdog fold" evidence="9">
    <location>
        <begin position="821"/>
        <end position="957"/>
    </location>
</feature>
<dbReference type="PANTHER" id="PTHR43775">
    <property type="entry name" value="FATTY ACID SYNTHASE"/>
    <property type="match status" value="1"/>
</dbReference>
<dbReference type="InterPro" id="IPR011032">
    <property type="entry name" value="GroES-like_sf"/>
</dbReference>
<feature type="active site" description="Proton acceptor; for dehydratase activity" evidence="9">
    <location>
        <position position="851"/>
    </location>
</feature>
<dbReference type="Gene3D" id="3.40.47.10">
    <property type="match status" value="1"/>
</dbReference>
<dbReference type="InterPro" id="IPR001227">
    <property type="entry name" value="Ac_transferase_dom_sf"/>
</dbReference>
<dbReference type="Pfam" id="PF00698">
    <property type="entry name" value="Acyl_transf_1"/>
    <property type="match status" value="1"/>
</dbReference>
<dbReference type="InterPro" id="IPR050091">
    <property type="entry name" value="PKS_NRPS_Biosynth_Enz"/>
</dbReference>
<dbReference type="EMBL" id="JPKY01000055">
    <property type="protein sequence ID" value="KFH44074.1"/>
    <property type="molecule type" value="Genomic_DNA"/>
</dbReference>
<dbReference type="PROSITE" id="PS52004">
    <property type="entry name" value="KS3_2"/>
    <property type="match status" value="1"/>
</dbReference>
<feature type="domain" description="Ketosynthase family 3 (KS3)" evidence="11">
    <location>
        <begin position="1"/>
        <end position="238"/>
    </location>
</feature>
<dbReference type="Pfam" id="PF02801">
    <property type="entry name" value="Ketoacyl-synt_C"/>
    <property type="match status" value="1"/>
</dbReference>
<dbReference type="CDD" id="cd05195">
    <property type="entry name" value="enoyl_red"/>
    <property type="match status" value="1"/>
</dbReference>
<dbReference type="OrthoDB" id="329835at2759"/>
<dbReference type="SUPFAM" id="SSF52151">
    <property type="entry name" value="FabD/lysophospholipase-like"/>
    <property type="match status" value="1"/>
</dbReference>
<proteinExistence type="predicted"/>
<dbReference type="SMART" id="SM00829">
    <property type="entry name" value="PKS_ER"/>
    <property type="match status" value="1"/>
</dbReference>
<keyword evidence="7" id="KW-0511">Multifunctional enzyme</keyword>
<dbReference type="PROSITE" id="PS00012">
    <property type="entry name" value="PHOSPHOPANTETHEINE"/>
    <property type="match status" value="1"/>
</dbReference>
<dbReference type="CDD" id="cd02440">
    <property type="entry name" value="AdoMet_MTases"/>
    <property type="match status" value="1"/>
</dbReference>
<dbReference type="Proteomes" id="UP000029964">
    <property type="component" value="Unassembled WGS sequence"/>
</dbReference>
<dbReference type="Gene3D" id="3.40.50.150">
    <property type="entry name" value="Vaccinia Virus protein VP39"/>
    <property type="match status" value="1"/>
</dbReference>
<protein>
    <submittedName>
        <fullName evidence="13">Lovastatin nonaketide synthase-like protein</fullName>
    </submittedName>
</protein>
<dbReference type="Gene3D" id="3.90.180.10">
    <property type="entry name" value="Medium-chain alcohol dehydrogenases, catalytic domain"/>
    <property type="match status" value="1"/>
</dbReference>
<dbReference type="InterPro" id="IPR049900">
    <property type="entry name" value="PKS_mFAS_DH"/>
</dbReference>
<keyword evidence="5" id="KW-0521">NADP</keyword>